<reference evidence="4" key="1">
    <citation type="submission" date="2015-10" db="EMBL/GenBank/DDBJ databases">
        <title>Draft Genome Sequences of 11 Lactococcus lactis subspecies cremoris strains.</title>
        <authorList>
            <person name="Wels M."/>
            <person name="Backus L."/>
            <person name="Boekhorst J."/>
            <person name="Dijkstra A."/>
            <person name="Beerthuizen M."/>
            <person name="Kelly W."/>
            <person name="Siezen R."/>
            <person name="Bachmann H."/>
            <person name="Van Hijum S."/>
        </authorList>
    </citation>
    <scope>NUCLEOTIDE SEQUENCE [LARGE SCALE GENOMIC DNA]</scope>
    <source>
        <strain evidence="4">KF282</strain>
    </source>
</reference>
<dbReference type="AlphaFoldDB" id="A0A0V8D3T4"/>
<evidence type="ECO:0000256" key="1">
    <source>
        <dbReference type="SAM" id="MobiDB-lite"/>
    </source>
</evidence>
<feature type="compositionally biased region" description="Low complexity" evidence="1">
    <location>
        <begin position="183"/>
        <end position="210"/>
    </location>
</feature>
<name>A0A0V8D3T4_LACLL</name>
<keyword evidence="2" id="KW-1133">Transmembrane helix</keyword>
<feature type="transmembrane region" description="Helical" evidence="2">
    <location>
        <begin position="58"/>
        <end position="77"/>
    </location>
</feature>
<organism evidence="3 4">
    <name type="scientific">Lactococcus lactis subsp. lactis</name>
    <name type="common">Streptococcus lactis</name>
    <dbReference type="NCBI Taxonomy" id="1360"/>
    <lineage>
        <taxon>Bacteria</taxon>
        <taxon>Bacillati</taxon>
        <taxon>Bacillota</taxon>
        <taxon>Bacilli</taxon>
        <taxon>Lactobacillales</taxon>
        <taxon>Streptococcaceae</taxon>
        <taxon>Lactococcus</taxon>
    </lineage>
</organism>
<feature type="transmembrane region" description="Helical" evidence="2">
    <location>
        <begin position="20"/>
        <end position="46"/>
    </location>
</feature>
<proteinExistence type="predicted"/>
<gene>
    <name evidence="3" type="ORF">KF282_0121</name>
</gene>
<dbReference type="RefSeq" id="WP_058218951.1">
    <property type="nucleotide sequence ID" value="NZ_LKLN01000006.1"/>
</dbReference>
<protein>
    <submittedName>
        <fullName evidence="3">Uncharacterized protein</fullName>
    </submittedName>
</protein>
<comment type="caution">
    <text evidence="3">The sequence shown here is derived from an EMBL/GenBank/DDBJ whole genome shotgun (WGS) entry which is preliminary data.</text>
</comment>
<dbReference type="Proteomes" id="UP000053058">
    <property type="component" value="Unassembled WGS sequence"/>
</dbReference>
<feature type="region of interest" description="Disordered" evidence="1">
    <location>
        <begin position="183"/>
        <end position="211"/>
    </location>
</feature>
<evidence type="ECO:0000313" key="4">
    <source>
        <dbReference type="Proteomes" id="UP000053058"/>
    </source>
</evidence>
<evidence type="ECO:0000313" key="3">
    <source>
        <dbReference type="EMBL" id="KSU08254.1"/>
    </source>
</evidence>
<keyword evidence="2" id="KW-0812">Transmembrane</keyword>
<evidence type="ECO:0000256" key="2">
    <source>
        <dbReference type="SAM" id="Phobius"/>
    </source>
</evidence>
<accession>A0A0V8D3T4</accession>
<dbReference type="EMBL" id="LKLN01000006">
    <property type="protein sequence ID" value="KSU08254.1"/>
    <property type="molecule type" value="Genomic_DNA"/>
</dbReference>
<keyword evidence="2" id="KW-0472">Membrane</keyword>
<dbReference type="PATRIC" id="fig|1360.105.peg.1380"/>
<sequence length="308" mass="34299">MEKLKNLWDDNDWLKAIIVIILYLGFAFYLGQFWVLLSVAVSFIWLIISRKKENSKRLLPAAIMLLGIITLFIPNPFHDTAKSKTLKDIPSGLVKIPDIVSNDKETAQAYLDKAGIKVNFISVTSYDSGISPDKVSFDKNQPGVKTFDGSEYKLKDKDAWDESYIKKGDTLIVKVADKNQTSVPATSSTVVPNSSVSKSSNGESISASGSRASDNSEVKTLLYLQSKTIIQQKQNITGIKINNSSNDFVFVDNDGSGKNWLVTGQFNWQGETHYFTISFLFNKNILDKSVNLVNNADLTYDVEKVTIQ</sequence>